<dbReference type="AlphaFoldDB" id="A0A9E7HKW5"/>
<keyword evidence="3" id="KW-1185">Reference proteome</keyword>
<gene>
    <name evidence="2" type="ORF">MUK42_35368</name>
</gene>
<name>A0A9E7HKW5_9LILI</name>
<protein>
    <submittedName>
        <fullName evidence="2">Uncharacterized protein</fullName>
    </submittedName>
</protein>
<sequence length="47" mass="5095">MLSLVVPSATTAWCPRRKPRRSPTTSGTISWAALPPNGPWGTPCWTT</sequence>
<evidence type="ECO:0000313" key="3">
    <source>
        <dbReference type="Proteomes" id="UP001055439"/>
    </source>
</evidence>
<dbReference type="Proteomes" id="UP001055439">
    <property type="component" value="Chromosome 8"/>
</dbReference>
<proteinExistence type="predicted"/>
<evidence type="ECO:0000256" key="1">
    <source>
        <dbReference type="SAM" id="MobiDB-lite"/>
    </source>
</evidence>
<reference evidence="2" key="1">
    <citation type="submission" date="2022-05" db="EMBL/GenBank/DDBJ databases">
        <title>The Musa troglodytarum L. genome provides insights into the mechanism of non-climacteric behaviour and enrichment of carotenoids.</title>
        <authorList>
            <person name="Wang J."/>
        </authorList>
    </citation>
    <scope>NUCLEOTIDE SEQUENCE</scope>
    <source>
        <tissue evidence="2">Leaf</tissue>
    </source>
</reference>
<feature type="region of interest" description="Disordered" evidence="1">
    <location>
        <begin position="15"/>
        <end position="35"/>
    </location>
</feature>
<accession>A0A9E7HKW5</accession>
<dbReference type="EMBL" id="CP097510">
    <property type="protein sequence ID" value="URE35035.1"/>
    <property type="molecule type" value="Genomic_DNA"/>
</dbReference>
<organism evidence="2 3">
    <name type="scientific">Musa troglodytarum</name>
    <name type="common">fe'i banana</name>
    <dbReference type="NCBI Taxonomy" id="320322"/>
    <lineage>
        <taxon>Eukaryota</taxon>
        <taxon>Viridiplantae</taxon>
        <taxon>Streptophyta</taxon>
        <taxon>Embryophyta</taxon>
        <taxon>Tracheophyta</taxon>
        <taxon>Spermatophyta</taxon>
        <taxon>Magnoliopsida</taxon>
        <taxon>Liliopsida</taxon>
        <taxon>Zingiberales</taxon>
        <taxon>Musaceae</taxon>
        <taxon>Musa</taxon>
    </lineage>
</organism>
<evidence type="ECO:0000313" key="2">
    <source>
        <dbReference type="EMBL" id="URE35035.1"/>
    </source>
</evidence>
<dbReference type="OrthoDB" id="5212574at2759"/>